<feature type="compositionally biased region" description="Low complexity" evidence="5">
    <location>
        <begin position="75"/>
        <end position="92"/>
    </location>
</feature>
<dbReference type="STRING" id="341454.A0A4S2N1S7"/>
<dbReference type="GO" id="GO:0003677">
    <property type="term" value="F:DNA binding"/>
    <property type="evidence" value="ECO:0007669"/>
    <property type="project" value="InterPro"/>
</dbReference>
<organism evidence="6 7">
    <name type="scientific">Ascodesmis nigricans</name>
    <dbReference type="NCBI Taxonomy" id="341454"/>
    <lineage>
        <taxon>Eukaryota</taxon>
        <taxon>Fungi</taxon>
        <taxon>Dikarya</taxon>
        <taxon>Ascomycota</taxon>
        <taxon>Pezizomycotina</taxon>
        <taxon>Pezizomycetes</taxon>
        <taxon>Pezizales</taxon>
        <taxon>Ascodesmidaceae</taxon>
        <taxon>Ascodesmis</taxon>
    </lineage>
</organism>
<feature type="compositionally biased region" description="Acidic residues" evidence="5">
    <location>
        <begin position="218"/>
        <end position="232"/>
    </location>
</feature>
<evidence type="ECO:0000313" key="6">
    <source>
        <dbReference type="EMBL" id="TGZ82894.1"/>
    </source>
</evidence>
<feature type="compositionally biased region" description="Low complexity" evidence="5">
    <location>
        <begin position="121"/>
        <end position="143"/>
    </location>
</feature>
<keyword evidence="2" id="KW-0240">DNA-directed RNA polymerase</keyword>
<dbReference type="OrthoDB" id="5836119at2759"/>
<dbReference type="Pfam" id="PF05132">
    <property type="entry name" value="RNA_pol_Rpc4"/>
    <property type="match status" value="1"/>
</dbReference>
<feature type="compositionally biased region" description="Low complexity" evidence="5">
    <location>
        <begin position="51"/>
        <end position="64"/>
    </location>
</feature>
<feature type="compositionally biased region" description="Basic residues" evidence="5">
    <location>
        <begin position="97"/>
        <end position="106"/>
    </location>
</feature>
<comment type="subcellular location">
    <subcellularLocation>
        <location evidence="1">Nucleus</location>
    </subcellularLocation>
</comment>
<dbReference type="InParanoid" id="A0A4S2N1S7"/>
<name>A0A4S2N1S7_9PEZI</name>
<feature type="region of interest" description="Disordered" evidence="5">
    <location>
        <begin position="456"/>
        <end position="483"/>
    </location>
</feature>
<keyword evidence="7" id="KW-1185">Reference proteome</keyword>
<evidence type="ECO:0000256" key="3">
    <source>
        <dbReference type="ARBA" id="ARBA00023163"/>
    </source>
</evidence>
<dbReference type="FunCoup" id="A0A4S2N1S7">
    <property type="interactions" value="146"/>
</dbReference>
<reference evidence="6 7" key="1">
    <citation type="submission" date="2019-04" db="EMBL/GenBank/DDBJ databases">
        <title>Comparative genomics and transcriptomics to analyze fruiting body development in filamentous ascomycetes.</title>
        <authorList>
            <consortium name="DOE Joint Genome Institute"/>
            <person name="Lutkenhaus R."/>
            <person name="Traeger S."/>
            <person name="Breuer J."/>
            <person name="Kuo A."/>
            <person name="Lipzen A."/>
            <person name="Pangilinan J."/>
            <person name="Dilworth D."/>
            <person name="Sandor L."/>
            <person name="Poggeler S."/>
            <person name="Barry K."/>
            <person name="Grigoriev I.V."/>
            <person name="Nowrousian M."/>
        </authorList>
    </citation>
    <scope>NUCLEOTIDE SEQUENCE [LARGE SCALE GENOMIC DNA]</scope>
    <source>
        <strain evidence="6 7">CBS 389.68</strain>
    </source>
</reference>
<feature type="compositionally biased region" description="Acidic residues" evidence="5">
    <location>
        <begin position="244"/>
        <end position="253"/>
    </location>
</feature>
<dbReference type="AlphaFoldDB" id="A0A4S2N1S7"/>
<feature type="region of interest" description="Disordered" evidence="5">
    <location>
        <begin position="1"/>
        <end position="442"/>
    </location>
</feature>
<evidence type="ECO:0000256" key="4">
    <source>
        <dbReference type="ARBA" id="ARBA00023242"/>
    </source>
</evidence>
<protein>
    <submittedName>
        <fullName evidence="6">Uncharacterized protein</fullName>
    </submittedName>
</protein>
<dbReference type="GO" id="GO:0042797">
    <property type="term" value="P:tRNA transcription by RNA polymerase III"/>
    <property type="evidence" value="ECO:0007669"/>
    <property type="project" value="TreeGrafter"/>
</dbReference>
<feature type="compositionally biased region" description="Basic and acidic residues" evidence="5">
    <location>
        <begin position="385"/>
        <end position="396"/>
    </location>
</feature>
<gene>
    <name evidence="6" type="ORF">EX30DRAFT_339153</name>
</gene>
<feature type="region of interest" description="Disordered" evidence="5">
    <location>
        <begin position="586"/>
        <end position="637"/>
    </location>
</feature>
<feature type="compositionally biased region" description="Basic and acidic residues" evidence="5">
    <location>
        <begin position="107"/>
        <end position="119"/>
    </location>
</feature>
<feature type="compositionally biased region" description="Basic and acidic residues" evidence="5">
    <location>
        <begin position="598"/>
        <end position="637"/>
    </location>
</feature>
<evidence type="ECO:0000256" key="1">
    <source>
        <dbReference type="ARBA" id="ARBA00004123"/>
    </source>
</evidence>
<dbReference type="EMBL" id="ML220114">
    <property type="protein sequence ID" value="TGZ82894.1"/>
    <property type="molecule type" value="Genomic_DNA"/>
</dbReference>
<feature type="compositionally biased region" description="Low complexity" evidence="5">
    <location>
        <begin position="1"/>
        <end position="12"/>
    </location>
</feature>
<sequence length="637" mass="69086">MPPKQPKAVPKAVPRRRAAAAAASTSPPAPTEPVESAAPSNNDTSVEATYESSTTSQQTPQETSIVAPPKGRLDSLTSTSVSASTSRSGSAAPRPGLKFKPKIVARRSKEERQALESKYADVVPSSSVDPTSSSRGRGSSSRGPRGRGRGGRGGFSDRFKDPAPSTASGPFALGSVISTGAQKVMSERSSHRFQSHTQSSGFKFRQQHLRRMKADPNGEGEMEEESSSDESETERIDVELIGFLDEESQDEDGDQKMDSNAHWGAGAPIRIPRREHVDRQAMVNTDSSTKKSKAAVAQEKANEMSFEADIKIKDEPDDDGDVVMSDIPSLSSPETKKKVRMSRSPEARRKSSSAVGGPGASMIKRRRSSSHKKKPVLSTTEEKEEFERVEADRLSMLHELGGSLPEIKPTVTEADETMDMESTTEEPSTADKSSTAKNEETENQIFFFQFPTLLPELTPAESSADPDAAPSSPPTTKKPTPNSRAALKATLARLTAPPPSGHIGQLRVHRSGRITFLYGHGGDAFEMEVNRGANVEFLQEVVVMKEESPYGEDDKDEKGRRKGIAYSLGQVKGKYVVNPDFEKLIMETSGGARKGRRRSEVGRRSEGDGKLKMERRGSSVRRGSESRARRGEEVVIG</sequence>
<feature type="compositionally biased region" description="Low complexity" evidence="5">
    <location>
        <begin position="19"/>
        <end position="39"/>
    </location>
</feature>
<proteinExistence type="predicted"/>
<dbReference type="PANTHER" id="PTHR13408:SF0">
    <property type="entry name" value="DNA-DIRECTED RNA POLYMERASE III SUBUNIT RPC4"/>
    <property type="match status" value="1"/>
</dbReference>
<dbReference type="InterPro" id="IPR007811">
    <property type="entry name" value="RPC4"/>
</dbReference>
<evidence type="ECO:0000313" key="7">
    <source>
        <dbReference type="Proteomes" id="UP000298138"/>
    </source>
</evidence>
<dbReference type="Proteomes" id="UP000298138">
    <property type="component" value="Unassembled WGS sequence"/>
</dbReference>
<keyword evidence="4" id="KW-0539">Nucleus</keyword>
<accession>A0A4S2N1S7</accession>
<evidence type="ECO:0000256" key="5">
    <source>
        <dbReference type="SAM" id="MobiDB-lite"/>
    </source>
</evidence>
<feature type="compositionally biased region" description="Low complexity" evidence="5">
    <location>
        <begin position="459"/>
        <end position="483"/>
    </location>
</feature>
<dbReference type="GO" id="GO:0005666">
    <property type="term" value="C:RNA polymerase III complex"/>
    <property type="evidence" value="ECO:0007669"/>
    <property type="project" value="InterPro"/>
</dbReference>
<feature type="compositionally biased region" description="Basic residues" evidence="5">
    <location>
        <begin position="363"/>
        <end position="375"/>
    </location>
</feature>
<feature type="compositionally biased region" description="Acidic residues" evidence="5">
    <location>
        <begin position="413"/>
        <end position="424"/>
    </location>
</feature>
<evidence type="ECO:0000256" key="2">
    <source>
        <dbReference type="ARBA" id="ARBA00022478"/>
    </source>
</evidence>
<dbReference type="PANTHER" id="PTHR13408">
    <property type="entry name" value="DNA-DIRECTED RNA POLYMERASE III"/>
    <property type="match status" value="1"/>
</dbReference>
<keyword evidence="3" id="KW-0804">Transcription</keyword>